<dbReference type="InParanoid" id="A8P327"/>
<feature type="region of interest" description="Disordered" evidence="1">
    <location>
        <begin position="208"/>
        <end position="284"/>
    </location>
</feature>
<dbReference type="HOGENOM" id="CLU_804144_0_0_1"/>
<feature type="compositionally biased region" description="Acidic residues" evidence="1">
    <location>
        <begin position="224"/>
        <end position="237"/>
    </location>
</feature>
<accession>A8P327</accession>
<dbReference type="GeneID" id="6015045"/>
<dbReference type="AlphaFoldDB" id="A8P327"/>
<dbReference type="EMBL" id="AACS02000004">
    <property type="protein sequence ID" value="EAU83390.2"/>
    <property type="molecule type" value="Genomic_DNA"/>
</dbReference>
<feature type="compositionally biased region" description="Low complexity" evidence="1">
    <location>
        <begin position="311"/>
        <end position="327"/>
    </location>
</feature>
<feature type="region of interest" description="Disordered" evidence="1">
    <location>
        <begin position="67"/>
        <end position="165"/>
    </location>
</feature>
<dbReference type="Proteomes" id="UP000001861">
    <property type="component" value="Unassembled WGS sequence"/>
</dbReference>
<feature type="compositionally biased region" description="Basic and acidic residues" evidence="1">
    <location>
        <begin position="238"/>
        <end position="250"/>
    </location>
</feature>
<dbReference type="KEGG" id="cci:CC1G_09084"/>
<feature type="compositionally biased region" description="Low complexity" evidence="1">
    <location>
        <begin position="150"/>
        <end position="165"/>
    </location>
</feature>
<evidence type="ECO:0000313" key="3">
    <source>
        <dbReference type="Proteomes" id="UP000001861"/>
    </source>
</evidence>
<protein>
    <submittedName>
        <fullName evidence="2">Uncharacterized protein</fullName>
    </submittedName>
</protein>
<dbReference type="VEuPathDB" id="FungiDB:CC1G_09084"/>
<organism evidence="2 3">
    <name type="scientific">Coprinopsis cinerea (strain Okayama-7 / 130 / ATCC MYA-4618 / FGSC 9003)</name>
    <name type="common">Inky cap fungus</name>
    <name type="synonym">Hormographiella aspergillata</name>
    <dbReference type="NCBI Taxonomy" id="240176"/>
    <lineage>
        <taxon>Eukaryota</taxon>
        <taxon>Fungi</taxon>
        <taxon>Dikarya</taxon>
        <taxon>Basidiomycota</taxon>
        <taxon>Agaricomycotina</taxon>
        <taxon>Agaricomycetes</taxon>
        <taxon>Agaricomycetidae</taxon>
        <taxon>Agaricales</taxon>
        <taxon>Agaricineae</taxon>
        <taxon>Psathyrellaceae</taxon>
        <taxon>Coprinopsis</taxon>
    </lineage>
</organism>
<dbReference type="RefSeq" id="XP_001838456.2">
    <property type="nucleotide sequence ID" value="XM_001838404.2"/>
</dbReference>
<evidence type="ECO:0000313" key="2">
    <source>
        <dbReference type="EMBL" id="EAU83390.2"/>
    </source>
</evidence>
<sequence length="345" mass="38659">MSMDHRTPSVTHRRQLSQQSYLSFIPRPSSPLTYPPLSLDSPAHVPVPFSLDIIHDFRASSTSFEFYGNGAGKGEEEEECEGEYRDEHEEGSVQEEEEAPFHGLGQNLSTTSIERTNKSLPPIPQPRALRRRKAIDTPYRPRPLTSTLASSRRPPSPSISSPDSANNRLSRLWLLSRRRERIELETRWGLVQHGDEGEVEFVDLDDDFPIHGDEGNVAQLEGTVDMEDEEDEDELDFDALRRREGERDRPSSPVASILDDEDSDEDEDGFEDAPRGGGANVEVGRGWLNGGWRRVKGFTAKGCLIKRTVTSLSNSSSNSSSESQSNEARSRSRSGERTTFQSRLS</sequence>
<feature type="region of interest" description="Disordered" evidence="1">
    <location>
        <begin position="1"/>
        <end position="27"/>
    </location>
</feature>
<gene>
    <name evidence="2" type="ORF">CC1G_09084</name>
</gene>
<comment type="caution">
    <text evidence="2">The sequence shown here is derived from an EMBL/GenBank/DDBJ whole genome shotgun (WGS) entry which is preliminary data.</text>
</comment>
<evidence type="ECO:0000256" key="1">
    <source>
        <dbReference type="SAM" id="MobiDB-lite"/>
    </source>
</evidence>
<name>A8P327_COPC7</name>
<feature type="compositionally biased region" description="Basic and acidic residues" evidence="1">
    <location>
        <begin position="82"/>
        <end position="91"/>
    </location>
</feature>
<proteinExistence type="predicted"/>
<feature type="region of interest" description="Disordered" evidence="1">
    <location>
        <begin position="309"/>
        <end position="345"/>
    </location>
</feature>
<feature type="compositionally biased region" description="Acidic residues" evidence="1">
    <location>
        <begin position="258"/>
        <end position="271"/>
    </location>
</feature>
<reference evidence="2 3" key="1">
    <citation type="journal article" date="2010" name="Proc. Natl. Acad. Sci. U.S.A.">
        <title>Insights into evolution of multicellular fungi from the assembled chromosomes of the mushroom Coprinopsis cinerea (Coprinus cinereus).</title>
        <authorList>
            <person name="Stajich J.E."/>
            <person name="Wilke S.K."/>
            <person name="Ahren D."/>
            <person name="Au C.H."/>
            <person name="Birren B.W."/>
            <person name="Borodovsky M."/>
            <person name="Burns C."/>
            <person name="Canback B."/>
            <person name="Casselton L.A."/>
            <person name="Cheng C.K."/>
            <person name="Deng J."/>
            <person name="Dietrich F.S."/>
            <person name="Fargo D.C."/>
            <person name="Farman M.L."/>
            <person name="Gathman A.C."/>
            <person name="Goldberg J."/>
            <person name="Guigo R."/>
            <person name="Hoegger P.J."/>
            <person name="Hooker J.B."/>
            <person name="Huggins A."/>
            <person name="James T.Y."/>
            <person name="Kamada T."/>
            <person name="Kilaru S."/>
            <person name="Kodira C."/>
            <person name="Kues U."/>
            <person name="Kupfer D."/>
            <person name="Kwan H.S."/>
            <person name="Lomsadze A."/>
            <person name="Li W."/>
            <person name="Lilly W.W."/>
            <person name="Ma L.J."/>
            <person name="Mackey A.J."/>
            <person name="Manning G."/>
            <person name="Martin F."/>
            <person name="Muraguchi H."/>
            <person name="Natvig D.O."/>
            <person name="Palmerini H."/>
            <person name="Ramesh M.A."/>
            <person name="Rehmeyer C.J."/>
            <person name="Roe B.A."/>
            <person name="Shenoy N."/>
            <person name="Stanke M."/>
            <person name="Ter-Hovhannisyan V."/>
            <person name="Tunlid A."/>
            <person name="Velagapudi R."/>
            <person name="Vision T.J."/>
            <person name="Zeng Q."/>
            <person name="Zolan M.E."/>
            <person name="Pukkila P.J."/>
        </authorList>
    </citation>
    <scope>NUCLEOTIDE SEQUENCE [LARGE SCALE GENOMIC DNA]</scope>
    <source>
        <strain evidence="3">Okayama-7 / 130 / ATCC MYA-4618 / FGSC 9003</strain>
    </source>
</reference>
<keyword evidence="3" id="KW-1185">Reference proteome</keyword>